<keyword evidence="1" id="KW-1133">Transmembrane helix</keyword>
<dbReference type="EMBL" id="JBHSZH010000005">
    <property type="protein sequence ID" value="MFC7079765.1"/>
    <property type="molecule type" value="Genomic_DNA"/>
</dbReference>
<keyword evidence="1" id="KW-0472">Membrane</keyword>
<dbReference type="Pfam" id="PF13197">
    <property type="entry name" value="DUF4013"/>
    <property type="match status" value="1"/>
</dbReference>
<sequence>MLRESLSYPARTDEETLLVGTILVVAVGLLARLGVLAALAVVPAVLLVGYVLAVLRATAESSGGASADADAPPEFSDLRALAADGARALAVTVGYLLVPAAALAVTVGGASAGARPESLGTTTFVFGAGTVVLFVSLAFAYLLPAALVGVARTGELAAAMDRGRLRGVAGGVGTSSRGPRPCWSAASVWSSPVDWRRSADPVRSSRSRSGSTPPSWSLGWWAEVSRVSRRDDLGDQRVSDNRTFPSGSYGVGSVSGVVSVAVDAPVSRGSLLRRRCPRFGRRDVGACRRSP</sequence>
<dbReference type="AlphaFoldDB" id="A0ABD5WK38"/>
<dbReference type="Proteomes" id="UP001596407">
    <property type="component" value="Unassembled WGS sequence"/>
</dbReference>
<comment type="caution">
    <text evidence="2">The sequence shown here is derived from an EMBL/GenBank/DDBJ whole genome shotgun (WGS) entry which is preliminary data.</text>
</comment>
<feature type="transmembrane region" description="Helical" evidence="1">
    <location>
        <begin position="124"/>
        <end position="143"/>
    </location>
</feature>
<accession>A0ABD5WK38</accession>
<protein>
    <submittedName>
        <fullName evidence="2">DUF4013 domain-containing protein</fullName>
    </submittedName>
</protein>
<feature type="transmembrane region" description="Helical" evidence="1">
    <location>
        <begin position="20"/>
        <end position="53"/>
    </location>
</feature>
<keyword evidence="1" id="KW-0812">Transmembrane</keyword>
<evidence type="ECO:0000313" key="2">
    <source>
        <dbReference type="EMBL" id="MFC7079765.1"/>
    </source>
</evidence>
<feature type="transmembrane region" description="Helical" evidence="1">
    <location>
        <begin position="88"/>
        <end position="112"/>
    </location>
</feature>
<keyword evidence="3" id="KW-1185">Reference proteome</keyword>
<name>A0ABD5WK38_9EURY</name>
<gene>
    <name evidence="2" type="ORF">ACFQJ6_06025</name>
</gene>
<reference evidence="2 3" key="1">
    <citation type="journal article" date="2019" name="Int. J. Syst. Evol. Microbiol.">
        <title>The Global Catalogue of Microorganisms (GCM) 10K type strain sequencing project: providing services to taxonomists for standard genome sequencing and annotation.</title>
        <authorList>
            <consortium name="The Broad Institute Genomics Platform"/>
            <consortium name="The Broad Institute Genome Sequencing Center for Infectious Disease"/>
            <person name="Wu L."/>
            <person name="Ma J."/>
        </authorList>
    </citation>
    <scope>NUCLEOTIDE SEQUENCE [LARGE SCALE GENOMIC DNA]</scope>
    <source>
        <strain evidence="2 3">DT72</strain>
    </source>
</reference>
<organism evidence="2 3">
    <name type="scientific">Halorussus caseinilyticus</name>
    <dbReference type="NCBI Taxonomy" id="3034025"/>
    <lineage>
        <taxon>Archaea</taxon>
        <taxon>Methanobacteriati</taxon>
        <taxon>Methanobacteriota</taxon>
        <taxon>Stenosarchaea group</taxon>
        <taxon>Halobacteria</taxon>
        <taxon>Halobacteriales</taxon>
        <taxon>Haladaptataceae</taxon>
        <taxon>Halorussus</taxon>
    </lineage>
</organism>
<proteinExistence type="predicted"/>
<evidence type="ECO:0000313" key="3">
    <source>
        <dbReference type="Proteomes" id="UP001596407"/>
    </source>
</evidence>
<dbReference type="RefSeq" id="WP_382209234.1">
    <property type="nucleotide sequence ID" value="NZ_JBHSZH010000005.1"/>
</dbReference>
<dbReference type="InterPro" id="IPR025098">
    <property type="entry name" value="DUF4013"/>
</dbReference>
<evidence type="ECO:0000256" key="1">
    <source>
        <dbReference type="SAM" id="Phobius"/>
    </source>
</evidence>